<name>A0AAD5KJJ5_9FUNG</name>
<evidence type="ECO:0000313" key="3">
    <source>
        <dbReference type="Proteomes" id="UP001209540"/>
    </source>
</evidence>
<feature type="region of interest" description="Disordered" evidence="1">
    <location>
        <begin position="81"/>
        <end position="100"/>
    </location>
</feature>
<dbReference type="AlphaFoldDB" id="A0AAD5KJJ5"/>
<dbReference type="GO" id="GO:0000307">
    <property type="term" value="C:cyclin-dependent protein kinase holoenzyme complex"/>
    <property type="evidence" value="ECO:0007669"/>
    <property type="project" value="TreeGrafter"/>
</dbReference>
<dbReference type="GO" id="GO:0005634">
    <property type="term" value="C:nucleus"/>
    <property type="evidence" value="ECO:0007669"/>
    <property type="project" value="TreeGrafter"/>
</dbReference>
<keyword evidence="3" id="KW-1185">Reference proteome</keyword>
<sequence>MNTTEFNVAQPTVTPINMNNIDTTTALLAAAHSIGTHQQQLPFLENDLHKYSTSTSSSSSSSSSSTSLLSLLLNSTMPHLTSTLSSKQPTSTTTQLPQQQHDIITKQKQYQEKQRAYVNALVDVTVQAIASIWPNATSTPSSNQRPIANLNTFLHHILKHSRTTHSTLQLAIFYLFRIRPRVLERRNDDVYISCGRRMFLAALICAHKFLQDKTYKNSAWSKVSGLGVNEVNHAERVMLQLLDWSLYVKKDTYDQWIFMLQNHLKFRVPSSSTTTITSTTNEHPLEHIMEWHKPKIPFTQQQQQQQQSTTTTNIHLGMPTPVEEVASIKHALPCKVSLLSSPPERKRKAMDCLSQMTTAPTKRRLA</sequence>
<dbReference type="PANTHER" id="PTHR15615">
    <property type="match status" value="1"/>
</dbReference>
<dbReference type="InterPro" id="IPR013922">
    <property type="entry name" value="Cyclin_PHO80-like"/>
</dbReference>
<dbReference type="Proteomes" id="UP001209540">
    <property type="component" value="Unassembled WGS sequence"/>
</dbReference>
<proteinExistence type="predicted"/>
<protein>
    <submittedName>
        <fullName evidence="2">Cyclin-domain-containing protein</fullName>
    </submittedName>
</protein>
<dbReference type="CDD" id="cd20557">
    <property type="entry name" value="CYCLIN_ScPCL1-like"/>
    <property type="match status" value="1"/>
</dbReference>
<dbReference type="GO" id="GO:0016538">
    <property type="term" value="F:cyclin-dependent protein serine/threonine kinase regulator activity"/>
    <property type="evidence" value="ECO:0007669"/>
    <property type="project" value="TreeGrafter"/>
</dbReference>
<dbReference type="EMBL" id="JAIXMP010000008">
    <property type="protein sequence ID" value="KAI9268897.1"/>
    <property type="molecule type" value="Genomic_DNA"/>
</dbReference>
<reference evidence="2" key="1">
    <citation type="journal article" date="2022" name="IScience">
        <title>Evolution of zygomycete secretomes and the origins of terrestrial fungal ecologies.</title>
        <authorList>
            <person name="Chang Y."/>
            <person name="Wang Y."/>
            <person name="Mondo S."/>
            <person name="Ahrendt S."/>
            <person name="Andreopoulos W."/>
            <person name="Barry K."/>
            <person name="Beard J."/>
            <person name="Benny G.L."/>
            <person name="Blankenship S."/>
            <person name="Bonito G."/>
            <person name="Cuomo C."/>
            <person name="Desiro A."/>
            <person name="Gervers K.A."/>
            <person name="Hundley H."/>
            <person name="Kuo A."/>
            <person name="LaButti K."/>
            <person name="Lang B.F."/>
            <person name="Lipzen A."/>
            <person name="O'Donnell K."/>
            <person name="Pangilinan J."/>
            <person name="Reynolds N."/>
            <person name="Sandor L."/>
            <person name="Smith M.E."/>
            <person name="Tsang A."/>
            <person name="Grigoriev I.V."/>
            <person name="Stajich J.E."/>
            <person name="Spatafora J.W."/>
        </authorList>
    </citation>
    <scope>NUCLEOTIDE SEQUENCE</scope>
    <source>
        <strain evidence="2">RSA 2281</strain>
    </source>
</reference>
<dbReference type="InterPro" id="IPR036915">
    <property type="entry name" value="Cyclin-like_sf"/>
</dbReference>
<feature type="region of interest" description="Disordered" evidence="1">
    <location>
        <begin position="345"/>
        <end position="366"/>
    </location>
</feature>
<dbReference type="SUPFAM" id="SSF47954">
    <property type="entry name" value="Cyclin-like"/>
    <property type="match status" value="1"/>
</dbReference>
<organism evidence="2 3">
    <name type="scientific">Phascolomyces articulosus</name>
    <dbReference type="NCBI Taxonomy" id="60185"/>
    <lineage>
        <taxon>Eukaryota</taxon>
        <taxon>Fungi</taxon>
        <taxon>Fungi incertae sedis</taxon>
        <taxon>Mucoromycota</taxon>
        <taxon>Mucoromycotina</taxon>
        <taxon>Mucoromycetes</taxon>
        <taxon>Mucorales</taxon>
        <taxon>Lichtheimiaceae</taxon>
        <taxon>Phascolomyces</taxon>
    </lineage>
</organism>
<dbReference type="PANTHER" id="PTHR15615:SF36">
    <property type="entry name" value="PHO85 CYCLIN-5"/>
    <property type="match status" value="1"/>
</dbReference>
<comment type="caution">
    <text evidence="2">The sequence shown here is derived from an EMBL/GenBank/DDBJ whole genome shotgun (WGS) entry which is preliminary data.</text>
</comment>
<gene>
    <name evidence="2" type="ORF">BDA99DRAFT_534991</name>
</gene>
<dbReference type="Gene3D" id="1.10.472.10">
    <property type="entry name" value="Cyclin-like"/>
    <property type="match status" value="1"/>
</dbReference>
<dbReference type="GO" id="GO:0019901">
    <property type="term" value="F:protein kinase binding"/>
    <property type="evidence" value="ECO:0007669"/>
    <property type="project" value="InterPro"/>
</dbReference>
<reference evidence="2" key="2">
    <citation type="submission" date="2023-02" db="EMBL/GenBank/DDBJ databases">
        <authorList>
            <consortium name="DOE Joint Genome Institute"/>
            <person name="Mondo S.J."/>
            <person name="Chang Y."/>
            <person name="Wang Y."/>
            <person name="Ahrendt S."/>
            <person name="Andreopoulos W."/>
            <person name="Barry K."/>
            <person name="Beard J."/>
            <person name="Benny G.L."/>
            <person name="Blankenship S."/>
            <person name="Bonito G."/>
            <person name="Cuomo C."/>
            <person name="Desiro A."/>
            <person name="Gervers K.A."/>
            <person name="Hundley H."/>
            <person name="Kuo A."/>
            <person name="LaButti K."/>
            <person name="Lang B.F."/>
            <person name="Lipzen A."/>
            <person name="O'Donnell K."/>
            <person name="Pangilinan J."/>
            <person name="Reynolds N."/>
            <person name="Sandor L."/>
            <person name="Smith M.W."/>
            <person name="Tsang A."/>
            <person name="Grigoriev I.V."/>
            <person name="Stajich J.E."/>
            <person name="Spatafora J.W."/>
        </authorList>
    </citation>
    <scope>NUCLEOTIDE SEQUENCE</scope>
    <source>
        <strain evidence="2">RSA 2281</strain>
    </source>
</reference>
<evidence type="ECO:0000256" key="1">
    <source>
        <dbReference type="SAM" id="MobiDB-lite"/>
    </source>
</evidence>
<dbReference type="Pfam" id="PF08613">
    <property type="entry name" value="Cyclin"/>
    <property type="match status" value="1"/>
</dbReference>
<accession>A0AAD5KJJ5</accession>
<evidence type="ECO:0000313" key="2">
    <source>
        <dbReference type="EMBL" id="KAI9268897.1"/>
    </source>
</evidence>